<keyword evidence="3" id="KW-0560">Oxidoreductase</keyword>
<evidence type="ECO:0000313" key="7">
    <source>
        <dbReference type="Proteomes" id="UP000229498"/>
    </source>
</evidence>
<accession>A0A2M9G5M0</accession>
<evidence type="ECO:0000256" key="2">
    <source>
        <dbReference type="ARBA" id="ARBA00022643"/>
    </source>
</evidence>
<evidence type="ECO:0000259" key="5">
    <source>
        <dbReference type="Pfam" id="PF00296"/>
    </source>
</evidence>
<dbReference type="InterPro" id="IPR019921">
    <property type="entry name" value="Lucif-like_OxRdtase_Rv2161c"/>
</dbReference>
<dbReference type="InterPro" id="IPR011251">
    <property type="entry name" value="Luciferase-like_dom"/>
</dbReference>
<gene>
    <name evidence="6" type="ORF">CVT23_03875</name>
</gene>
<organism evidence="6 7">
    <name type="scientific">Minwuia thermotolerans</name>
    <dbReference type="NCBI Taxonomy" id="2056226"/>
    <lineage>
        <taxon>Bacteria</taxon>
        <taxon>Pseudomonadati</taxon>
        <taxon>Pseudomonadota</taxon>
        <taxon>Alphaproteobacteria</taxon>
        <taxon>Minwuiales</taxon>
        <taxon>Minwuiaceae</taxon>
        <taxon>Minwuia</taxon>
    </lineage>
</organism>
<evidence type="ECO:0000256" key="1">
    <source>
        <dbReference type="ARBA" id="ARBA00022630"/>
    </source>
</evidence>
<dbReference type="InterPro" id="IPR036661">
    <property type="entry name" value="Luciferase-like_sf"/>
</dbReference>
<dbReference type="PANTHER" id="PTHR42847">
    <property type="entry name" value="ALKANESULFONATE MONOOXYGENASE"/>
    <property type="match status" value="1"/>
</dbReference>
<keyword evidence="4" id="KW-0503">Monooxygenase</keyword>
<sequence length="290" mass="32379">MRGEARTMKLGVFCYNTEYSIRPDRLAVMLEERGYESIWLPEHTNIPTSRRSPFPGGGDLPKPYYHMMNPWVSLGAAAAVTKNLKLGTGISLVIQHDPIVLAKEIATLDVISGGRVLFGIGGGWNAEEMEQHGVPFDRRWKVLREKIEAIKALWTQEKASYDGEFVRFEETWSYPKPVQQPHPPIILGSATGQGRQRVVNYCDGWMPINVLLEDMPAAVDDLRQRAEAAGRNPDDIELSIFAQVGVDEDLLKRYRDLGIGRSVIGVPTSRPEKVEAVLDRFAPLIGELAA</sequence>
<feature type="domain" description="Luciferase-like" evidence="5">
    <location>
        <begin position="25"/>
        <end position="250"/>
    </location>
</feature>
<keyword evidence="1" id="KW-0285">Flavoprotein</keyword>
<dbReference type="NCBIfam" id="TIGR03619">
    <property type="entry name" value="F420_Rv2161c"/>
    <property type="match status" value="1"/>
</dbReference>
<evidence type="ECO:0000256" key="3">
    <source>
        <dbReference type="ARBA" id="ARBA00023002"/>
    </source>
</evidence>
<comment type="caution">
    <text evidence="6">The sequence shown here is derived from an EMBL/GenBank/DDBJ whole genome shotgun (WGS) entry which is preliminary data.</text>
</comment>
<evidence type="ECO:0000313" key="6">
    <source>
        <dbReference type="EMBL" id="PJK31013.1"/>
    </source>
</evidence>
<proteinExistence type="predicted"/>
<dbReference type="EMBL" id="PHIG01000011">
    <property type="protein sequence ID" value="PJK31013.1"/>
    <property type="molecule type" value="Genomic_DNA"/>
</dbReference>
<dbReference type="SUPFAM" id="SSF51679">
    <property type="entry name" value="Bacterial luciferase-like"/>
    <property type="match status" value="1"/>
</dbReference>
<dbReference type="GO" id="GO:0046306">
    <property type="term" value="P:alkanesulfonate catabolic process"/>
    <property type="evidence" value="ECO:0007669"/>
    <property type="project" value="TreeGrafter"/>
</dbReference>
<dbReference type="AlphaFoldDB" id="A0A2M9G5M0"/>
<reference evidence="6 7" key="1">
    <citation type="submission" date="2017-11" db="EMBL/GenBank/DDBJ databases">
        <title>Draft genome sequence of Rhizobiales bacterium SY3-13.</title>
        <authorList>
            <person name="Sun C."/>
        </authorList>
    </citation>
    <scope>NUCLEOTIDE SEQUENCE [LARGE SCALE GENOMIC DNA]</scope>
    <source>
        <strain evidence="6 7">SY3-13</strain>
    </source>
</reference>
<keyword evidence="7" id="KW-1185">Reference proteome</keyword>
<evidence type="ECO:0000256" key="4">
    <source>
        <dbReference type="ARBA" id="ARBA00023033"/>
    </source>
</evidence>
<dbReference type="GO" id="GO:0008726">
    <property type="term" value="F:alkanesulfonate monooxygenase activity"/>
    <property type="evidence" value="ECO:0007669"/>
    <property type="project" value="TreeGrafter"/>
</dbReference>
<dbReference type="OrthoDB" id="180193at2"/>
<dbReference type="InterPro" id="IPR050172">
    <property type="entry name" value="SsuD_RutA_monooxygenase"/>
</dbReference>
<name>A0A2M9G5M0_9PROT</name>
<dbReference type="Pfam" id="PF00296">
    <property type="entry name" value="Bac_luciferase"/>
    <property type="match status" value="1"/>
</dbReference>
<dbReference type="PANTHER" id="PTHR42847:SF4">
    <property type="entry name" value="ALKANESULFONATE MONOOXYGENASE-RELATED"/>
    <property type="match status" value="1"/>
</dbReference>
<dbReference type="Proteomes" id="UP000229498">
    <property type="component" value="Unassembled WGS sequence"/>
</dbReference>
<keyword evidence="2" id="KW-0288">FMN</keyword>
<protein>
    <submittedName>
        <fullName evidence="6">LLM class F420-dependent oxidoreductase</fullName>
    </submittedName>
</protein>
<dbReference type="Gene3D" id="3.20.20.30">
    <property type="entry name" value="Luciferase-like domain"/>
    <property type="match status" value="1"/>
</dbReference>